<proteinExistence type="predicted"/>
<sequence length="604" mass="66667">MHRLRLCWRNGVASRLGRTFCIPASTAAPATPLPAAAGVPASASAAASARVRELRSFWAELGLPHGPSLRLARLAASEGTAWSRPDVLRSRLAALRAELPSLPLPLLLSDAPGLLLYRPRRLREKLDALRGLLPAADLLRLVRRAPDMLSRDMAKLEDRLAALGGLEGADAPTLAAEHPRLLREDAAMLSGAGGRAAMLRERVAVLRRAFSPTLLRRVPRDRRRLEYLSAVYPGVRGHVGDLRLVRMKTHLFRKAYRPRRLTPAKRNALRRTTALGPVRPAAEVPAGANAFREGERQLARWRADLAREIESERRAPRGILGAHSVGRNHPVRRLAVERNWWSFSVNPTPMGKQFIVQPQSQWERDRERQQAKEGSTPPQPAHPQHQQVQQPQPNESPEGWTRVGKGGMPDRFTMRNPGRKPPGKAVKRKPDRQPAPKGGGPPPPSPKVNKNRLSALGAGPSGTSGSHERAPPRSPSPSSPPAKSPRPSAPASEYDSEFDFSDAEAQDRTAGVVHDAVQQAVMQYGYDDELFQAWRDGEIRRKDLPEEVVAMALDLCERWRAEQERCRRVHAAQRLSRDPGPSRSRSRSRSPNSCRSSVSGCDEG</sequence>
<dbReference type="Proteomes" id="UP000013827">
    <property type="component" value="Unassembled WGS sequence"/>
</dbReference>
<dbReference type="AlphaFoldDB" id="A0A0D3L243"/>
<feature type="compositionally biased region" description="Low complexity" evidence="1">
    <location>
        <begin position="382"/>
        <end position="393"/>
    </location>
</feature>
<organism evidence="2 3">
    <name type="scientific">Emiliania huxleyi (strain CCMP1516)</name>
    <dbReference type="NCBI Taxonomy" id="280463"/>
    <lineage>
        <taxon>Eukaryota</taxon>
        <taxon>Haptista</taxon>
        <taxon>Haptophyta</taxon>
        <taxon>Prymnesiophyceae</taxon>
        <taxon>Isochrysidales</taxon>
        <taxon>Noelaerhabdaceae</taxon>
        <taxon>Emiliania</taxon>
    </lineage>
</organism>
<accession>A0A0D3L243</accession>
<dbReference type="Gene3D" id="1.25.70.10">
    <property type="entry name" value="Transcription termination factor 3, mitochondrial"/>
    <property type="match status" value="1"/>
</dbReference>
<dbReference type="InterPro" id="IPR038538">
    <property type="entry name" value="MTERF_sf"/>
</dbReference>
<evidence type="ECO:0000256" key="1">
    <source>
        <dbReference type="SAM" id="MobiDB-lite"/>
    </source>
</evidence>
<protein>
    <submittedName>
        <fullName evidence="2">Uncharacterized protein</fullName>
    </submittedName>
</protein>
<reference evidence="3" key="1">
    <citation type="journal article" date="2013" name="Nature">
        <title>Pan genome of the phytoplankton Emiliania underpins its global distribution.</title>
        <authorList>
            <person name="Read B.A."/>
            <person name="Kegel J."/>
            <person name="Klute M.J."/>
            <person name="Kuo A."/>
            <person name="Lefebvre S.C."/>
            <person name="Maumus F."/>
            <person name="Mayer C."/>
            <person name="Miller J."/>
            <person name="Monier A."/>
            <person name="Salamov A."/>
            <person name="Young J."/>
            <person name="Aguilar M."/>
            <person name="Claverie J.M."/>
            <person name="Frickenhaus S."/>
            <person name="Gonzalez K."/>
            <person name="Herman E.K."/>
            <person name="Lin Y.C."/>
            <person name="Napier J."/>
            <person name="Ogata H."/>
            <person name="Sarno A.F."/>
            <person name="Shmutz J."/>
            <person name="Schroeder D."/>
            <person name="de Vargas C."/>
            <person name="Verret F."/>
            <person name="von Dassow P."/>
            <person name="Valentin K."/>
            <person name="Van de Peer Y."/>
            <person name="Wheeler G."/>
            <person name="Dacks J.B."/>
            <person name="Delwiche C.F."/>
            <person name="Dyhrman S.T."/>
            <person name="Glockner G."/>
            <person name="John U."/>
            <person name="Richards T."/>
            <person name="Worden A.Z."/>
            <person name="Zhang X."/>
            <person name="Grigoriev I.V."/>
            <person name="Allen A.E."/>
            <person name="Bidle K."/>
            <person name="Borodovsky M."/>
            <person name="Bowler C."/>
            <person name="Brownlee C."/>
            <person name="Cock J.M."/>
            <person name="Elias M."/>
            <person name="Gladyshev V.N."/>
            <person name="Groth M."/>
            <person name="Guda C."/>
            <person name="Hadaegh A."/>
            <person name="Iglesias-Rodriguez M.D."/>
            <person name="Jenkins J."/>
            <person name="Jones B.M."/>
            <person name="Lawson T."/>
            <person name="Leese F."/>
            <person name="Lindquist E."/>
            <person name="Lobanov A."/>
            <person name="Lomsadze A."/>
            <person name="Malik S.B."/>
            <person name="Marsh M.E."/>
            <person name="Mackinder L."/>
            <person name="Mock T."/>
            <person name="Mueller-Roeber B."/>
            <person name="Pagarete A."/>
            <person name="Parker M."/>
            <person name="Probert I."/>
            <person name="Quesneville H."/>
            <person name="Raines C."/>
            <person name="Rensing S.A."/>
            <person name="Riano-Pachon D.M."/>
            <person name="Richier S."/>
            <person name="Rokitta S."/>
            <person name="Shiraiwa Y."/>
            <person name="Soanes D.M."/>
            <person name="van der Giezen M."/>
            <person name="Wahlund T.M."/>
            <person name="Williams B."/>
            <person name="Wilson W."/>
            <person name="Wolfe G."/>
            <person name="Wurch L.L."/>
        </authorList>
    </citation>
    <scope>NUCLEOTIDE SEQUENCE</scope>
</reference>
<feature type="compositionally biased region" description="Acidic residues" evidence="1">
    <location>
        <begin position="494"/>
        <end position="504"/>
    </location>
</feature>
<dbReference type="PaxDb" id="2903-EOD42078"/>
<reference evidence="2" key="2">
    <citation type="submission" date="2024-10" db="UniProtKB">
        <authorList>
            <consortium name="EnsemblProtists"/>
        </authorList>
    </citation>
    <scope>IDENTIFICATION</scope>
</reference>
<dbReference type="KEGG" id="ehx:EMIHUDRAFT_447576"/>
<dbReference type="RefSeq" id="XP_005794507.1">
    <property type="nucleotide sequence ID" value="XM_005794450.1"/>
</dbReference>
<dbReference type="HOGENOM" id="CLU_452314_0_0_1"/>
<keyword evidence="3" id="KW-1185">Reference proteome</keyword>
<feature type="compositionally biased region" description="Pro residues" evidence="1">
    <location>
        <begin position="472"/>
        <end position="488"/>
    </location>
</feature>
<dbReference type="EnsemblProtists" id="EOD42078">
    <property type="protein sequence ID" value="EOD42078"/>
    <property type="gene ID" value="EMIHUDRAFT_447576"/>
</dbReference>
<feature type="compositionally biased region" description="Basic residues" evidence="1">
    <location>
        <begin position="417"/>
        <end position="430"/>
    </location>
</feature>
<feature type="compositionally biased region" description="Basic and acidic residues" evidence="1">
    <location>
        <begin position="362"/>
        <end position="371"/>
    </location>
</feature>
<feature type="region of interest" description="Disordered" evidence="1">
    <location>
        <begin position="347"/>
        <end position="511"/>
    </location>
</feature>
<evidence type="ECO:0000313" key="2">
    <source>
        <dbReference type="EnsemblProtists" id="EOD42078"/>
    </source>
</evidence>
<feature type="region of interest" description="Disordered" evidence="1">
    <location>
        <begin position="568"/>
        <end position="604"/>
    </location>
</feature>
<dbReference type="GeneID" id="17287348"/>
<feature type="compositionally biased region" description="Low complexity" evidence="1">
    <location>
        <begin position="578"/>
        <end position="604"/>
    </location>
</feature>
<name>A0A0D3L243_EMIH1</name>
<evidence type="ECO:0000313" key="3">
    <source>
        <dbReference type="Proteomes" id="UP000013827"/>
    </source>
</evidence>